<name>B9RR21_RICCO</name>
<organism evidence="2 3">
    <name type="scientific">Ricinus communis</name>
    <name type="common">Castor bean</name>
    <dbReference type="NCBI Taxonomy" id="3988"/>
    <lineage>
        <taxon>Eukaryota</taxon>
        <taxon>Viridiplantae</taxon>
        <taxon>Streptophyta</taxon>
        <taxon>Embryophyta</taxon>
        <taxon>Tracheophyta</taxon>
        <taxon>Spermatophyta</taxon>
        <taxon>Magnoliopsida</taxon>
        <taxon>eudicotyledons</taxon>
        <taxon>Gunneridae</taxon>
        <taxon>Pentapetalae</taxon>
        <taxon>rosids</taxon>
        <taxon>fabids</taxon>
        <taxon>Malpighiales</taxon>
        <taxon>Euphorbiaceae</taxon>
        <taxon>Acalyphoideae</taxon>
        <taxon>Acalypheae</taxon>
        <taxon>Ricinus</taxon>
    </lineage>
</organism>
<dbReference type="EMBL" id="EQ973802">
    <property type="protein sequence ID" value="EEF46192.1"/>
    <property type="molecule type" value="Genomic_DNA"/>
</dbReference>
<evidence type="ECO:0000313" key="3">
    <source>
        <dbReference type="Proteomes" id="UP000008311"/>
    </source>
</evidence>
<sequence length="90" mass="10019">MDQLNSSAEKSSKSRQSDIALDKRKSPKKLPKFEMSAVDEPEEHELEIERKIVNKNRNLDISTVVGNAMECNENEGNRGCNEGGGVAWSI</sequence>
<reference evidence="3" key="1">
    <citation type="journal article" date="2010" name="Nat. Biotechnol.">
        <title>Draft genome sequence of the oilseed species Ricinus communis.</title>
        <authorList>
            <person name="Chan A.P."/>
            <person name="Crabtree J."/>
            <person name="Zhao Q."/>
            <person name="Lorenzi H."/>
            <person name="Orvis J."/>
            <person name="Puiu D."/>
            <person name="Melake-Berhan A."/>
            <person name="Jones K.M."/>
            <person name="Redman J."/>
            <person name="Chen G."/>
            <person name="Cahoon E.B."/>
            <person name="Gedil M."/>
            <person name="Stanke M."/>
            <person name="Haas B.J."/>
            <person name="Wortman J.R."/>
            <person name="Fraser-Liggett C.M."/>
            <person name="Ravel J."/>
            <person name="Rabinowicz P.D."/>
        </authorList>
    </citation>
    <scope>NUCLEOTIDE SEQUENCE [LARGE SCALE GENOMIC DNA]</scope>
    <source>
        <strain evidence="3">cv. Hale</strain>
    </source>
</reference>
<feature type="compositionally biased region" description="Basic and acidic residues" evidence="1">
    <location>
        <begin position="10"/>
        <end position="24"/>
    </location>
</feature>
<gene>
    <name evidence="2" type="ORF">RCOM_0708350</name>
</gene>
<dbReference type="Proteomes" id="UP000008311">
    <property type="component" value="Unassembled WGS sequence"/>
</dbReference>
<keyword evidence="3" id="KW-1185">Reference proteome</keyword>
<dbReference type="InParanoid" id="B9RR21"/>
<evidence type="ECO:0000313" key="2">
    <source>
        <dbReference type="EMBL" id="EEF46192.1"/>
    </source>
</evidence>
<accession>B9RR21</accession>
<dbReference type="AlphaFoldDB" id="B9RR21"/>
<evidence type="ECO:0000256" key="1">
    <source>
        <dbReference type="SAM" id="MobiDB-lite"/>
    </source>
</evidence>
<protein>
    <submittedName>
        <fullName evidence="2">Uncharacterized protein</fullName>
    </submittedName>
</protein>
<feature type="region of interest" description="Disordered" evidence="1">
    <location>
        <begin position="1"/>
        <end position="41"/>
    </location>
</feature>
<proteinExistence type="predicted"/>